<gene>
    <name evidence="1" type="ORF">CT19425_MP80359</name>
</gene>
<protein>
    <submittedName>
        <fullName evidence="1">Uncharacterized protein</fullName>
    </submittedName>
</protein>
<dbReference type="Proteomes" id="UP000255505">
    <property type="component" value="Plasmid II"/>
</dbReference>
<accession>A0A375IRM5</accession>
<geneLocation type="plasmid" evidence="1">
    <name>II</name>
</geneLocation>
<reference evidence="1 2" key="1">
    <citation type="submission" date="2018-01" db="EMBL/GenBank/DDBJ databases">
        <authorList>
            <person name="Gaut B.S."/>
            <person name="Morton B.R."/>
            <person name="Clegg M.T."/>
            <person name="Duvall M.R."/>
        </authorList>
    </citation>
    <scope>NUCLEOTIDE SEQUENCE [LARGE SCALE GENOMIC DNA]</scope>
    <source>
        <strain evidence="1">Cupriavidus taiwanensis LMG 19425</strain>
        <plasmid evidence="2">Plasmid ii</plasmid>
    </source>
</reference>
<name>A0A375IRM5_9BURK</name>
<sequence>MSIGAHRGPHVRWRRRGHACLVAFFCNTHTRCLARPGAPASAPQAHFATSGPRMRHIACTALSLFATPGFASGISGVNPPAFALAAAAADG</sequence>
<proteinExistence type="predicted"/>
<evidence type="ECO:0000313" key="2">
    <source>
        <dbReference type="Proteomes" id="UP000255505"/>
    </source>
</evidence>
<keyword evidence="1" id="KW-0614">Plasmid</keyword>
<dbReference type="AlphaFoldDB" id="A0A375IRM5"/>
<dbReference type="EMBL" id="LT991977">
    <property type="protein sequence ID" value="SPK76730.1"/>
    <property type="molecule type" value="Genomic_DNA"/>
</dbReference>
<evidence type="ECO:0000313" key="1">
    <source>
        <dbReference type="EMBL" id="SPK76730.1"/>
    </source>
</evidence>
<organism evidence="1 2">
    <name type="scientific">Cupriavidus taiwanensis</name>
    <dbReference type="NCBI Taxonomy" id="164546"/>
    <lineage>
        <taxon>Bacteria</taxon>
        <taxon>Pseudomonadati</taxon>
        <taxon>Pseudomonadota</taxon>
        <taxon>Betaproteobacteria</taxon>
        <taxon>Burkholderiales</taxon>
        <taxon>Burkholderiaceae</taxon>
        <taxon>Cupriavidus</taxon>
    </lineage>
</organism>